<feature type="transmembrane region" description="Helical" evidence="4">
    <location>
        <begin position="163"/>
        <end position="183"/>
    </location>
</feature>
<keyword evidence="1 4" id="KW-0812">Transmembrane</keyword>
<dbReference type="InterPro" id="IPR011701">
    <property type="entry name" value="MFS"/>
</dbReference>
<organism evidence="6 7">
    <name type="scientific">Inhella inkyongensis</name>
    <dbReference type="NCBI Taxonomy" id="392593"/>
    <lineage>
        <taxon>Bacteria</taxon>
        <taxon>Pseudomonadati</taxon>
        <taxon>Pseudomonadota</taxon>
        <taxon>Betaproteobacteria</taxon>
        <taxon>Burkholderiales</taxon>
        <taxon>Sphaerotilaceae</taxon>
        <taxon>Inhella</taxon>
    </lineage>
</organism>
<name>A0A840S3L7_9BURK</name>
<keyword evidence="2 4" id="KW-1133">Transmembrane helix</keyword>
<dbReference type="CDD" id="cd17355">
    <property type="entry name" value="MFS_YcxA_like"/>
    <property type="match status" value="1"/>
</dbReference>
<feature type="transmembrane region" description="Helical" evidence="4">
    <location>
        <begin position="279"/>
        <end position="299"/>
    </location>
</feature>
<evidence type="ECO:0000256" key="1">
    <source>
        <dbReference type="ARBA" id="ARBA00022692"/>
    </source>
</evidence>
<reference evidence="6 7" key="1">
    <citation type="submission" date="2020-08" db="EMBL/GenBank/DDBJ databases">
        <title>Genomic Encyclopedia of Type Strains, Phase IV (KMG-IV): sequencing the most valuable type-strain genomes for metagenomic binning, comparative biology and taxonomic classification.</title>
        <authorList>
            <person name="Goeker M."/>
        </authorList>
    </citation>
    <scope>NUCLEOTIDE SEQUENCE [LARGE SCALE GENOMIC DNA]</scope>
    <source>
        <strain evidence="6 7">DSM 23958</strain>
    </source>
</reference>
<feature type="transmembrane region" description="Helical" evidence="4">
    <location>
        <begin position="214"/>
        <end position="236"/>
    </location>
</feature>
<proteinExistence type="predicted"/>
<evidence type="ECO:0000256" key="4">
    <source>
        <dbReference type="SAM" id="Phobius"/>
    </source>
</evidence>
<gene>
    <name evidence="6" type="ORF">HNQ51_002254</name>
</gene>
<feature type="transmembrane region" description="Helical" evidence="4">
    <location>
        <begin position="334"/>
        <end position="356"/>
    </location>
</feature>
<dbReference type="RefSeq" id="WP_138855034.1">
    <property type="nucleotide sequence ID" value="NZ_CP040709.1"/>
</dbReference>
<dbReference type="PANTHER" id="PTHR11360:SF284">
    <property type="entry name" value="EG:103B4.3 PROTEIN-RELATED"/>
    <property type="match status" value="1"/>
</dbReference>
<feature type="domain" description="Major facilitator superfamily (MFS) profile" evidence="5">
    <location>
        <begin position="11"/>
        <end position="393"/>
    </location>
</feature>
<dbReference type="PROSITE" id="PS50850">
    <property type="entry name" value="MFS"/>
    <property type="match status" value="1"/>
</dbReference>
<dbReference type="Proteomes" id="UP000554837">
    <property type="component" value="Unassembled WGS sequence"/>
</dbReference>
<dbReference type="AlphaFoldDB" id="A0A840S3L7"/>
<comment type="caution">
    <text evidence="6">The sequence shown here is derived from an EMBL/GenBank/DDBJ whole genome shotgun (WGS) entry which is preliminary data.</text>
</comment>
<evidence type="ECO:0000256" key="3">
    <source>
        <dbReference type="ARBA" id="ARBA00023136"/>
    </source>
</evidence>
<feature type="transmembrane region" description="Helical" evidence="4">
    <location>
        <begin position="138"/>
        <end position="157"/>
    </location>
</feature>
<feature type="transmembrane region" description="Helical" evidence="4">
    <location>
        <begin position="102"/>
        <end position="126"/>
    </location>
</feature>
<evidence type="ECO:0000256" key="2">
    <source>
        <dbReference type="ARBA" id="ARBA00022989"/>
    </source>
</evidence>
<protein>
    <submittedName>
        <fullName evidence="6">MFS family permease</fullName>
    </submittedName>
</protein>
<dbReference type="InterPro" id="IPR036259">
    <property type="entry name" value="MFS_trans_sf"/>
</dbReference>
<dbReference type="SUPFAM" id="SSF103473">
    <property type="entry name" value="MFS general substrate transporter"/>
    <property type="match status" value="1"/>
</dbReference>
<evidence type="ECO:0000313" key="6">
    <source>
        <dbReference type="EMBL" id="MBB5204935.1"/>
    </source>
</evidence>
<feature type="transmembrane region" description="Helical" evidence="4">
    <location>
        <begin position="305"/>
        <end position="327"/>
    </location>
</feature>
<dbReference type="OrthoDB" id="146345at2"/>
<evidence type="ECO:0000313" key="7">
    <source>
        <dbReference type="Proteomes" id="UP000554837"/>
    </source>
</evidence>
<dbReference type="InterPro" id="IPR020846">
    <property type="entry name" value="MFS_dom"/>
</dbReference>
<dbReference type="InterPro" id="IPR050327">
    <property type="entry name" value="Proton-linked_MCT"/>
</dbReference>
<dbReference type="Pfam" id="PF07690">
    <property type="entry name" value="MFS_1"/>
    <property type="match status" value="1"/>
</dbReference>
<accession>A0A840S3L7</accession>
<dbReference type="GO" id="GO:0022857">
    <property type="term" value="F:transmembrane transporter activity"/>
    <property type="evidence" value="ECO:0007669"/>
    <property type="project" value="InterPro"/>
</dbReference>
<dbReference type="PANTHER" id="PTHR11360">
    <property type="entry name" value="MONOCARBOXYLATE TRANSPORTER"/>
    <property type="match status" value="1"/>
</dbReference>
<evidence type="ECO:0000259" key="5">
    <source>
        <dbReference type="PROSITE" id="PS50850"/>
    </source>
</evidence>
<sequence>MKSPTDRLPWPLLLCAAAVMGMALGTRHAQGLFMLPLLGERGWGRETFALAQGLQTLVWGALQPLTGWLADRYGAARVIATGCVVYAAGLLLEATATSPAHLALGAGLLTGLGLTATTFATIYSALSRAVEPAQRGAALGWAGGLAGFFQFLLVPLAHSGIAAWGWSAALQALAAMALGCALAGMQVRDRPGEAATLDQSLGALLRTALTQRDFWLLNAGFMACGFQLAFLGVHLPAYLRDAGLGPQAGVHAMALIALANAIGIYYAGRLGERYRRSHLLSALYALRSLAMLLFISLPLSLSTLYVFAWVMGLTWLGTVPLTSGVLAQLFGVRYLGTMFGLVFLGHQLGGFLGAWLGGRLFDVSGSYTAMWAIAIGLGVVSSLLHLPIRDRTVGLGAQPA</sequence>
<feature type="transmembrane region" description="Helical" evidence="4">
    <location>
        <begin position="368"/>
        <end position="386"/>
    </location>
</feature>
<dbReference type="EMBL" id="JACHHO010000003">
    <property type="protein sequence ID" value="MBB5204935.1"/>
    <property type="molecule type" value="Genomic_DNA"/>
</dbReference>
<feature type="transmembrane region" description="Helical" evidence="4">
    <location>
        <begin position="78"/>
        <end position="96"/>
    </location>
</feature>
<keyword evidence="3 4" id="KW-0472">Membrane</keyword>
<keyword evidence="7" id="KW-1185">Reference proteome</keyword>
<dbReference type="Gene3D" id="1.20.1250.20">
    <property type="entry name" value="MFS general substrate transporter like domains"/>
    <property type="match status" value="1"/>
</dbReference>
<feature type="transmembrane region" description="Helical" evidence="4">
    <location>
        <begin position="248"/>
        <end position="267"/>
    </location>
</feature>